<dbReference type="Proteomes" id="UP001367508">
    <property type="component" value="Unassembled WGS sequence"/>
</dbReference>
<protein>
    <submittedName>
        <fullName evidence="1">Uncharacterized protein</fullName>
    </submittedName>
</protein>
<keyword evidence="2" id="KW-1185">Reference proteome</keyword>
<sequence>MSSMNLQIIEAVTTTTIIGSLVVPTKISSPLKDMVVSKAKPHDMIMLQRNLHVLLHCWCAVAMKPPCLGNVRTDPDSKMLVLVFSTLSSISSKISKSARTT</sequence>
<organism evidence="1 2">
    <name type="scientific">Canavalia gladiata</name>
    <name type="common">Sword bean</name>
    <name type="synonym">Dolichos gladiatus</name>
    <dbReference type="NCBI Taxonomy" id="3824"/>
    <lineage>
        <taxon>Eukaryota</taxon>
        <taxon>Viridiplantae</taxon>
        <taxon>Streptophyta</taxon>
        <taxon>Embryophyta</taxon>
        <taxon>Tracheophyta</taxon>
        <taxon>Spermatophyta</taxon>
        <taxon>Magnoliopsida</taxon>
        <taxon>eudicotyledons</taxon>
        <taxon>Gunneridae</taxon>
        <taxon>Pentapetalae</taxon>
        <taxon>rosids</taxon>
        <taxon>fabids</taxon>
        <taxon>Fabales</taxon>
        <taxon>Fabaceae</taxon>
        <taxon>Papilionoideae</taxon>
        <taxon>50 kb inversion clade</taxon>
        <taxon>NPAAA clade</taxon>
        <taxon>indigoferoid/millettioid clade</taxon>
        <taxon>Phaseoleae</taxon>
        <taxon>Canavalia</taxon>
    </lineage>
</organism>
<evidence type="ECO:0000313" key="2">
    <source>
        <dbReference type="Proteomes" id="UP001367508"/>
    </source>
</evidence>
<dbReference type="EMBL" id="JAYMYQ010000009">
    <property type="protein sequence ID" value="KAK7312919.1"/>
    <property type="molecule type" value="Genomic_DNA"/>
</dbReference>
<proteinExistence type="predicted"/>
<accession>A0AAN9PWZ6</accession>
<gene>
    <name evidence="1" type="ORF">VNO77_37164</name>
</gene>
<name>A0AAN9PWZ6_CANGL</name>
<dbReference type="AlphaFoldDB" id="A0AAN9PWZ6"/>
<comment type="caution">
    <text evidence="1">The sequence shown here is derived from an EMBL/GenBank/DDBJ whole genome shotgun (WGS) entry which is preliminary data.</text>
</comment>
<reference evidence="1 2" key="1">
    <citation type="submission" date="2024-01" db="EMBL/GenBank/DDBJ databases">
        <title>The genomes of 5 underutilized Papilionoideae crops provide insights into root nodulation and disease resistanc.</title>
        <authorList>
            <person name="Jiang F."/>
        </authorList>
    </citation>
    <scope>NUCLEOTIDE SEQUENCE [LARGE SCALE GENOMIC DNA]</scope>
    <source>
        <strain evidence="1">LVBAO_FW01</strain>
        <tissue evidence="1">Leaves</tissue>
    </source>
</reference>
<evidence type="ECO:0000313" key="1">
    <source>
        <dbReference type="EMBL" id="KAK7312919.1"/>
    </source>
</evidence>